<gene>
    <name evidence="3" type="ORF">OGATHE_003485</name>
</gene>
<dbReference type="SMART" id="SM00444">
    <property type="entry name" value="GYF"/>
    <property type="match status" value="1"/>
</dbReference>
<reference evidence="3" key="1">
    <citation type="journal article" date="2021" name="Open Biol.">
        <title>Shared evolutionary footprints suggest mitochondrial oxidative damage underlies multiple complex I losses in fungi.</title>
        <authorList>
            <person name="Schikora-Tamarit M.A."/>
            <person name="Marcet-Houben M."/>
            <person name="Nosek J."/>
            <person name="Gabaldon T."/>
        </authorList>
    </citation>
    <scope>NUCLEOTIDE SEQUENCE</scope>
    <source>
        <strain evidence="3">NCAIM Y.01608</strain>
    </source>
</reference>
<evidence type="ECO:0000313" key="4">
    <source>
        <dbReference type="Proteomes" id="UP000788993"/>
    </source>
</evidence>
<name>A0A9P8T443_9ASCO</name>
<feature type="compositionally biased region" description="Basic residues" evidence="1">
    <location>
        <begin position="1"/>
        <end position="12"/>
    </location>
</feature>
<dbReference type="PROSITE" id="PS50829">
    <property type="entry name" value="GYF"/>
    <property type="match status" value="1"/>
</dbReference>
<feature type="region of interest" description="Disordered" evidence="1">
    <location>
        <begin position="1"/>
        <end position="53"/>
    </location>
</feature>
<dbReference type="PANTHER" id="PTHR13138">
    <property type="entry name" value="PROTEIN LIN1"/>
    <property type="match status" value="1"/>
</dbReference>
<feature type="region of interest" description="Disordered" evidence="1">
    <location>
        <begin position="105"/>
        <end position="125"/>
    </location>
</feature>
<feature type="compositionally biased region" description="Acidic residues" evidence="1">
    <location>
        <begin position="41"/>
        <end position="53"/>
    </location>
</feature>
<dbReference type="Proteomes" id="UP000788993">
    <property type="component" value="Unassembled WGS sequence"/>
</dbReference>
<reference evidence="3" key="2">
    <citation type="submission" date="2021-01" db="EMBL/GenBank/DDBJ databases">
        <authorList>
            <person name="Schikora-Tamarit M.A."/>
        </authorList>
    </citation>
    <scope>NUCLEOTIDE SEQUENCE</scope>
    <source>
        <strain evidence="3">NCAIM Y.01608</strain>
    </source>
</reference>
<dbReference type="AlphaFoldDB" id="A0A9P8T443"/>
<dbReference type="InterPro" id="IPR035445">
    <property type="entry name" value="GYF-like_dom_sf"/>
</dbReference>
<evidence type="ECO:0000259" key="2">
    <source>
        <dbReference type="PROSITE" id="PS50829"/>
    </source>
</evidence>
<dbReference type="InterPro" id="IPR039905">
    <property type="entry name" value="CD2BP2/Lin1"/>
</dbReference>
<dbReference type="SUPFAM" id="SSF55277">
    <property type="entry name" value="GYF domain"/>
    <property type="match status" value="1"/>
</dbReference>
<comment type="caution">
    <text evidence="3">The sequence shown here is derived from an EMBL/GenBank/DDBJ whole genome shotgun (WGS) entry which is preliminary data.</text>
</comment>
<keyword evidence="4" id="KW-1185">Reference proteome</keyword>
<protein>
    <recommendedName>
        <fullName evidence="2">GYF domain-containing protein</fullName>
    </recommendedName>
</protein>
<dbReference type="PANTHER" id="PTHR13138:SF3">
    <property type="entry name" value="CD2 ANTIGEN CYTOPLASMIC TAIL-BINDING PROTEIN 2"/>
    <property type="match status" value="1"/>
</dbReference>
<feature type="region of interest" description="Disordered" evidence="1">
    <location>
        <begin position="66"/>
        <end position="87"/>
    </location>
</feature>
<dbReference type="InterPro" id="IPR003169">
    <property type="entry name" value="GYF"/>
</dbReference>
<evidence type="ECO:0000256" key="1">
    <source>
        <dbReference type="SAM" id="MobiDB-lite"/>
    </source>
</evidence>
<proteinExistence type="predicted"/>
<sequence>MSEIKRRRRLRQVKTDVYGSDSDSENDEKKTLDMDAFGQELELDSNERVEEEDDQEVKLEAFNLEQETEEGVFDQDGNYVRTKEESEDEYWLDEVKKEDIKKARAAELRQEEERRKQQDDKARRLRSANVNEVIEKLCELMEPAETVVELLQRLNGESRRLRKKGQKEHEKCVREQITQVMSAVEVLEDGFSEIYQVSREELMRKLPAASGSERKRKREDESDNVWYYRWPGQEEIYGPYDSATMEAWRETYFIDNPVEYRKGNEPFRLLDDSTMFL</sequence>
<feature type="domain" description="GYF" evidence="2">
    <location>
        <begin position="223"/>
        <end position="271"/>
    </location>
</feature>
<accession>A0A9P8T443</accession>
<organism evidence="3 4">
    <name type="scientific">Ogataea polymorpha</name>
    <dbReference type="NCBI Taxonomy" id="460523"/>
    <lineage>
        <taxon>Eukaryota</taxon>
        <taxon>Fungi</taxon>
        <taxon>Dikarya</taxon>
        <taxon>Ascomycota</taxon>
        <taxon>Saccharomycotina</taxon>
        <taxon>Pichiomycetes</taxon>
        <taxon>Pichiales</taxon>
        <taxon>Pichiaceae</taxon>
        <taxon>Ogataea</taxon>
    </lineage>
</organism>
<dbReference type="Gene3D" id="3.30.1490.40">
    <property type="match status" value="1"/>
</dbReference>
<dbReference type="GO" id="GO:0005682">
    <property type="term" value="C:U5 snRNP"/>
    <property type="evidence" value="ECO:0007669"/>
    <property type="project" value="InterPro"/>
</dbReference>
<dbReference type="EMBL" id="JAEUBD010001178">
    <property type="protein sequence ID" value="KAH3664670.1"/>
    <property type="molecule type" value="Genomic_DNA"/>
</dbReference>
<dbReference type="Pfam" id="PF02213">
    <property type="entry name" value="GYF"/>
    <property type="match status" value="1"/>
</dbReference>
<evidence type="ECO:0000313" key="3">
    <source>
        <dbReference type="EMBL" id="KAH3664670.1"/>
    </source>
</evidence>
<feature type="compositionally biased region" description="Basic and acidic residues" evidence="1">
    <location>
        <begin position="105"/>
        <end position="122"/>
    </location>
</feature>